<dbReference type="EMBL" id="JABMCB010000206">
    <property type="protein sequence ID" value="NUU79796.1"/>
    <property type="molecule type" value="Genomic_DNA"/>
</dbReference>
<dbReference type="RefSeq" id="WP_175399360.1">
    <property type="nucleotide sequence ID" value="NZ_JABMCB010000206.1"/>
</dbReference>
<keyword evidence="2" id="KW-1185">Reference proteome</keyword>
<organism evidence="1 2">
    <name type="scientific">Paenibacillus xylanilyticus</name>
    <dbReference type="NCBI Taxonomy" id="248903"/>
    <lineage>
        <taxon>Bacteria</taxon>
        <taxon>Bacillati</taxon>
        <taxon>Bacillota</taxon>
        <taxon>Bacilli</taxon>
        <taxon>Bacillales</taxon>
        <taxon>Paenibacillaceae</taxon>
        <taxon>Paenibacillus</taxon>
    </lineage>
</organism>
<accession>A0A7Y6EYC7</accession>
<name>A0A7Y6EYC7_9BACL</name>
<gene>
    <name evidence="1" type="ORF">HP552_31900</name>
</gene>
<evidence type="ECO:0000313" key="2">
    <source>
        <dbReference type="Proteomes" id="UP000526125"/>
    </source>
</evidence>
<reference evidence="1 2" key="1">
    <citation type="submission" date="2020-05" db="EMBL/GenBank/DDBJ databases">
        <title>Genome Sequencing of Type Strains.</title>
        <authorList>
            <person name="Lemaire J.F."/>
            <person name="Inderbitzin P."/>
            <person name="Gregorio O.A."/>
            <person name="Collins S.B."/>
            <person name="Wespe N."/>
            <person name="Knight-Connoni V."/>
        </authorList>
    </citation>
    <scope>NUCLEOTIDE SEQUENCE [LARGE SCALE GENOMIC DNA]</scope>
    <source>
        <strain evidence="1 2">LMG 21957</strain>
    </source>
</reference>
<dbReference type="Proteomes" id="UP000526125">
    <property type="component" value="Unassembled WGS sequence"/>
</dbReference>
<dbReference type="AlphaFoldDB" id="A0A7Y6EYC7"/>
<protein>
    <submittedName>
        <fullName evidence="1">Uncharacterized protein</fullName>
    </submittedName>
</protein>
<evidence type="ECO:0000313" key="1">
    <source>
        <dbReference type="EMBL" id="NUU79796.1"/>
    </source>
</evidence>
<comment type="caution">
    <text evidence="1">The sequence shown here is derived from an EMBL/GenBank/DDBJ whole genome shotgun (WGS) entry which is preliminary data.</text>
</comment>
<sequence length="108" mass="12553">MGGIDDHIWRLILRLNSKDVLPVYGLRRNSRHYHLITAINHSIGLLISGSYGNIAVLLNRAYKELEVRDFVETDYITTCKEYLASLTTYLVENKLLTYEEQELLRGRI</sequence>
<proteinExistence type="predicted"/>